<reference evidence="5" key="1">
    <citation type="submission" date="2020-05" db="EMBL/GenBank/DDBJ databases">
        <authorList>
            <person name="Chiriac C."/>
            <person name="Salcher M."/>
            <person name="Ghai R."/>
            <person name="Kavagutti S V."/>
        </authorList>
    </citation>
    <scope>NUCLEOTIDE SEQUENCE</scope>
</reference>
<dbReference type="InterPro" id="IPR029467">
    <property type="entry name" value="Cyt_c7-like"/>
</dbReference>
<keyword evidence="1" id="KW-1133">Transmembrane helix</keyword>
<dbReference type="EMBL" id="LR796152">
    <property type="protein sequence ID" value="CAB4121809.1"/>
    <property type="molecule type" value="Genomic_DNA"/>
</dbReference>
<name>A0A6J7WVQ6_9CAUD</name>
<evidence type="ECO:0000313" key="4">
    <source>
        <dbReference type="EMBL" id="CAB4123847.1"/>
    </source>
</evidence>
<evidence type="ECO:0000256" key="1">
    <source>
        <dbReference type="SAM" id="Phobius"/>
    </source>
</evidence>
<evidence type="ECO:0000313" key="5">
    <source>
        <dbReference type="EMBL" id="CAB5219283.1"/>
    </source>
</evidence>
<evidence type="ECO:0000259" key="2">
    <source>
        <dbReference type="Pfam" id="PF14522"/>
    </source>
</evidence>
<protein>
    <recommendedName>
        <fullName evidence="2">Cytochrome c7-like domain-containing protein</fullName>
    </recommendedName>
</protein>
<feature type="domain" description="Cytochrome c7-like" evidence="2">
    <location>
        <begin position="128"/>
        <end position="192"/>
    </location>
</feature>
<dbReference type="InterPro" id="IPR036280">
    <property type="entry name" value="Multihaem_cyt_sf"/>
</dbReference>
<gene>
    <name evidence="5" type="ORF">UFOVP220_58</name>
    <name evidence="3" type="ORF">UFOVP26_30</name>
    <name evidence="4" type="ORF">UFOVP44_67</name>
</gene>
<feature type="transmembrane region" description="Helical" evidence="1">
    <location>
        <begin position="16"/>
        <end position="37"/>
    </location>
</feature>
<keyword evidence="1" id="KW-0812">Transmembrane</keyword>
<accession>A0A6J7WVQ6</accession>
<proteinExistence type="predicted"/>
<dbReference type="Gene3D" id="3.90.10.10">
    <property type="entry name" value="Cytochrome C3"/>
    <property type="match status" value="2"/>
</dbReference>
<keyword evidence="1" id="KW-0472">Membrane</keyword>
<dbReference type="Pfam" id="PF14522">
    <property type="entry name" value="Cytochrome_C7"/>
    <property type="match status" value="1"/>
</dbReference>
<dbReference type="SUPFAM" id="SSF48695">
    <property type="entry name" value="Multiheme cytochromes"/>
    <property type="match status" value="1"/>
</dbReference>
<sequence>MIEYFDMDKRKDKDSLFDILAQAMGVVLLVLAIFTFFSSIEAKAESSCEAYRPLHAAYNLQGPHNTSMCTCSACHLGGVWKGTPNTCNGCHTGSRGIALGKNVGHIPTSASCAACHPGSLFMVAYVPHDGILTPPNGCLTCHNGAYPAAKGKPKDHPTTSASCDACHNTKSWDGASFNHAGVVKGTCNTCHNGTTATGIPRGHILTGGLSCDVCHNRGYSTFSGGAYIHSGSEQCEGCHNSTTTGVTAKPANHPLTPDNCANCHSTSGWPCKSGKLKVNLPIMYGFTIL</sequence>
<evidence type="ECO:0000313" key="3">
    <source>
        <dbReference type="EMBL" id="CAB4121809.1"/>
    </source>
</evidence>
<dbReference type="EMBL" id="LR798268">
    <property type="protein sequence ID" value="CAB5219283.1"/>
    <property type="molecule type" value="Genomic_DNA"/>
</dbReference>
<organism evidence="5">
    <name type="scientific">uncultured Caudovirales phage</name>
    <dbReference type="NCBI Taxonomy" id="2100421"/>
    <lineage>
        <taxon>Viruses</taxon>
        <taxon>Duplodnaviria</taxon>
        <taxon>Heunggongvirae</taxon>
        <taxon>Uroviricota</taxon>
        <taxon>Caudoviricetes</taxon>
        <taxon>Peduoviridae</taxon>
        <taxon>Maltschvirus</taxon>
        <taxon>Maltschvirus maltsch</taxon>
    </lineage>
</organism>
<dbReference type="EMBL" id="LR796176">
    <property type="protein sequence ID" value="CAB4123847.1"/>
    <property type="molecule type" value="Genomic_DNA"/>
</dbReference>